<feature type="transmembrane region" description="Helical" evidence="2">
    <location>
        <begin position="14"/>
        <end position="32"/>
    </location>
</feature>
<sequence>MNIFPVFYPWIMELHYFILICGCFFVCILNGVKSSTVHVNFSSTDLNDKKLPDDISVTIAIGANTSTELQLSRVEHINSTIPVYTIDSDQDGLHVRRENIKNDENVAFYQDLDNDAIIQLALTIGSDNHSHKFKIQRGEFQQDDVRYSIKPSTRSKRETSQSDDSYEVTPVVTPIRATDFGFLTPDNISSTLMKEYDLDLEDLHGDRLERSKRQSISTYYIDVSAFVDFNRYSISRRLKSDEEFLKAIQQYYAFIFTGIDLIYQNFPAENLRLRVRLSKVVVFKVVT</sequence>
<accession>A0A2C9KSB2</accession>
<protein>
    <submittedName>
        <fullName evidence="3">Uncharacterized protein</fullName>
    </submittedName>
</protein>
<keyword evidence="2" id="KW-0812">Transmembrane</keyword>
<name>A0A2C9KSB2_BIOGL</name>
<organism evidence="3 4">
    <name type="scientific">Biomphalaria glabrata</name>
    <name type="common">Bloodfluke planorb</name>
    <name type="synonym">Freshwater snail</name>
    <dbReference type="NCBI Taxonomy" id="6526"/>
    <lineage>
        <taxon>Eukaryota</taxon>
        <taxon>Metazoa</taxon>
        <taxon>Spiralia</taxon>
        <taxon>Lophotrochozoa</taxon>
        <taxon>Mollusca</taxon>
        <taxon>Gastropoda</taxon>
        <taxon>Heterobranchia</taxon>
        <taxon>Euthyneura</taxon>
        <taxon>Panpulmonata</taxon>
        <taxon>Hygrophila</taxon>
        <taxon>Lymnaeoidea</taxon>
        <taxon>Planorbidae</taxon>
        <taxon>Biomphalaria</taxon>
    </lineage>
</organism>
<keyword evidence="2" id="KW-0472">Membrane</keyword>
<evidence type="ECO:0000313" key="3">
    <source>
        <dbReference type="EnsemblMetazoa" id="BGLB022982-PA"/>
    </source>
</evidence>
<evidence type="ECO:0000313" key="4">
    <source>
        <dbReference type="Proteomes" id="UP000076420"/>
    </source>
</evidence>
<keyword evidence="2" id="KW-1133">Transmembrane helix</keyword>
<dbReference type="EnsemblMetazoa" id="BGLB022982-RA">
    <property type="protein sequence ID" value="BGLB022982-PA"/>
    <property type="gene ID" value="BGLB022982"/>
</dbReference>
<evidence type="ECO:0000256" key="1">
    <source>
        <dbReference type="SAM" id="MobiDB-lite"/>
    </source>
</evidence>
<proteinExistence type="predicted"/>
<dbReference type="VEuPathDB" id="VectorBase:BGLAX_034156"/>
<dbReference type="KEGG" id="bgt:106072708"/>
<dbReference type="AlphaFoldDB" id="A0A2C9KSB2"/>
<dbReference type="VEuPathDB" id="VectorBase:BGLB022982"/>
<gene>
    <name evidence="3" type="primary">106072708</name>
</gene>
<evidence type="ECO:0000256" key="2">
    <source>
        <dbReference type="SAM" id="Phobius"/>
    </source>
</evidence>
<reference evidence="3" key="1">
    <citation type="submission" date="2020-05" db="UniProtKB">
        <authorList>
            <consortium name="EnsemblMetazoa"/>
        </authorList>
    </citation>
    <scope>IDENTIFICATION</scope>
    <source>
        <strain evidence="3">BB02</strain>
    </source>
</reference>
<feature type="region of interest" description="Disordered" evidence="1">
    <location>
        <begin position="146"/>
        <end position="167"/>
    </location>
</feature>
<dbReference type="Proteomes" id="UP000076420">
    <property type="component" value="Unassembled WGS sequence"/>
</dbReference>